<evidence type="ECO:0000256" key="2">
    <source>
        <dbReference type="ARBA" id="ARBA00022705"/>
    </source>
</evidence>
<feature type="repeat" description="CXXCXGXG motif" evidence="11">
    <location>
        <begin position="222"/>
        <end position="229"/>
    </location>
</feature>
<keyword evidence="6 11" id="KW-0862">Zinc</keyword>
<feature type="binding site" evidence="11">
    <location>
        <position position="169"/>
    </location>
    <ligand>
        <name>Zn(2+)</name>
        <dbReference type="ChEBI" id="CHEBI:29105"/>
        <label>1</label>
    </ligand>
</feature>
<dbReference type="Proteomes" id="UP000239494">
    <property type="component" value="Unassembled WGS sequence"/>
</dbReference>
<organism evidence="15 16">
    <name type="scientific">Umezawaea tangerina</name>
    <dbReference type="NCBI Taxonomy" id="84725"/>
    <lineage>
        <taxon>Bacteria</taxon>
        <taxon>Bacillati</taxon>
        <taxon>Actinomycetota</taxon>
        <taxon>Actinomycetes</taxon>
        <taxon>Pseudonocardiales</taxon>
        <taxon>Pseudonocardiaceae</taxon>
        <taxon>Umezawaea</taxon>
    </lineage>
</organism>
<dbReference type="CDD" id="cd10747">
    <property type="entry name" value="DnaJ_C"/>
    <property type="match status" value="1"/>
</dbReference>
<sequence length="392" mass="40635">MSARDWIEKDFYRELGVSSDASADEIKKAYRKLARELHPDANPGDAKAEARFKAVSEANGVLSDTAKRKQYDEARRLFSSGGGFGGGFGGGGGNRFDVGDVFNRAGGQAGGAGGLGDLLGGLFNRRGGNASSATRPRRGEDVETNVRIDFTEAVKGATVPMRLSSPAACGTCGGSGAKPGTVPHTCTNCGGAGLVTRSQGAFAFSEPCQDCRGTGKIIDDPCPECGGDGVSTKTRTLTIRIPAGVDDGQRIRLAGQGEPGRNGGPTGDLFVRVHVNPHPLFGRSGNDLTLNVPVSFAELALGTTLTVPTLESKVTLKVPAGTASGRVLRAKGKGIEKRDGKVGDLLITLQVAVPNNMDAKAEEALKAYAEATAQHDPRAELNALLESKGRAT</sequence>
<comment type="subunit">
    <text evidence="11">Homodimer.</text>
</comment>
<dbReference type="CDD" id="cd06257">
    <property type="entry name" value="DnaJ"/>
    <property type="match status" value="1"/>
</dbReference>
<dbReference type="GO" id="GO:0008270">
    <property type="term" value="F:zinc ion binding"/>
    <property type="evidence" value="ECO:0007669"/>
    <property type="project" value="UniProtKB-UniRule"/>
</dbReference>
<dbReference type="NCBIfam" id="NF008035">
    <property type="entry name" value="PRK10767.1"/>
    <property type="match status" value="1"/>
</dbReference>
<dbReference type="Gene3D" id="1.10.287.110">
    <property type="entry name" value="DnaJ domain"/>
    <property type="match status" value="1"/>
</dbReference>
<dbReference type="EMBL" id="PVTF01000020">
    <property type="protein sequence ID" value="PRY32603.1"/>
    <property type="molecule type" value="Genomic_DNA"/>
</dbReference>
<proteinExistence type="inferred from homology"/>
<dbReference type="SUPFAM" id="SSF49493">
    <property type="entry name" value="HSP40/DnaJ peptide-binding domain"/>
    <property type="match status" value="2"/>
</dbReference>
<feature type="binding site" evidence="11">
    <location>
        <position position="222"/>
    </location>
    <ligand>
        <name>Zn(2+)</name>
        <dbReference type="ChEBI" id="CHEBI:29105"/>
        <label>1</label>
    </ligand>
</feature>
<feature type="repeat" description="CXXCXGXG motif" evidence="11">
    <location>
        <begin position="208"/>
        <end position="215"/>
    </location>
</feature>
<evidence type="ECO:0000313" key="15">
    <source>
        <dbReference type="EMBL" id="PRY32603.1"/>
    </source>
</evidence>
<evidence type="ECO:0000256" key="5">
    <source>
        <dbReference type="ARBA" id="ARBA00022771"/>
    </source>
</evidence>
<dbReference type="PROSITE" id="PS50076">
    <property type="entry name" value="DNAJ_2"/>
    <property type="match status" value="1"/>
</dbReference>
<comment type="caution">
    <text evidence="15">The sequence shown here is derived from an EMBL/GenBank/DDBJ whole genome shotgun (WGS) entry which is preliminary data.</text>
</comment>
<keyword evidence="1 11" id="KW-0963">Cytoplasm</keyword>
<dbReference type="HAMAP" id="MF_01152">
    <property type="entry name" value="DnaJ"/>
    <property type="match status" value="1"/>
</dbReference>
<comment type="subcellular location">
    <subcellularLocation>
        <location evidence="11">Cytoplasm</location>
    </subcellularLocation>
</comment>
<feature type="binding site" evidence="11">
    <location>
        <position position="186"/>
    </location>
    <ligand>
        <name>Zn(2+)</name>
        <dbReference type="ChEBI" id="CHEBI:29105"/>
        <label>2</label>
    </ligand>
</feature>
<dbReference type="Gene3D" id="2.10.230.10">
    <property type="entry name" value="Heat shock protein DnaJ, cysteine-rich domain"/>
    <property type="match status" value="1"/>
</dbReference>
<protein>
    <recommendedName>
        <fullName evidence="10 11">Chaperone protein DnaJ</fullName>
    </recommendedName>
</protein>
<evidence type="ECO:0000256" key="9">
    <source>
        <dbReference type="ARBA" id="ARBA00061004"/>
    </source>
</evidence>
<reference evidence="15 16" key="1">
    <citation type="submission" date="2018-03" db="EMBL/GenBank/DDBJ databases">
        <title>Genomic Encyclopedia of Archaeal and Bacterial Type Strains, Phase II (KMG-II): from individual species to whole genera.</title>
        <authorList>
            <person name="Goeker M."/>
        </authorList>
    </citation>
    <scope>NUCLEOTIDE SEQUENCE [LARGE SCALE GENOMIC DNA]</scope>
    <source>
        <strain evidence="15 16">DSM 44720</strain>
    </source>
</reference>
<dbReference type="PROSITE" id="PS51188">
    <property type="entry name" value="ZF_CR"/>
    <property type="match status" value="1"/>
</dbReference>
<comment type="domain">
    <text evidence="11">The J domain is necessary and sufficient to stimulate DnaK ATPase activity. Zinc center 1 plays an important role in the autonomous, DnaK-independent chaperone activity of DnaJ. Zinc center 2 is essential for interaction with DnaK and for DnaJ activity.</text>
</comment>
<dbReference type="Pfam" id="PF00684">
    <property type="entry name" value="DnaJ_CXXCXGXG"/>
    <property type="match status" value="1"/>
</dbReference>
<evidence type="ECO:0000256" key="8">
    <source>
        <dbReference type="ARBA" id="ARBA00023186"/>
    </source>
</evidence>
<dbReference type="SMART" id="SM00271">
    <property type="entry name" value="DnaJ"/>
    <property type="match status" value="1"/>
</dbReference>
<dbReference type="GO" id="GO:0005524">
    <property type="term" value="F:ATP binding"/>
    <property type="evidence" value="ECO:0007669"/>
    <property type="project" value="InterPro"/>
</dbReference>
<feature type="binding site" evidence="11">
    <location>
        <position position="211"/>
    </location>
    <ligand>
        <name>Zn(2+)</name>
        <dbReference type="ChEBI" id="CHEBI:29105"/>
        <label>2</label>
    </ligand>
</feature>
<dbReference type="FunFam" id="2.60.260.20:FF:000005">
    <property type="entry name" value="Chaperone protein dnaJ 1, mitochondrial"/>
    <property type="match status" value="1"/>
</dbReference>
<dbReference type="InterPro" id="IPR008971">
    <property type="entry name" value="HSP40/DnaJ_pept-bd"/>
</dbReference>
<evidence type="ECO:0000256" key="7">
    <source>
        <dbReference type="ARBA" id="ARBA00023016"/>
    </source>
</evidence>
<keyword evidence="4 11" id="KW-0677">Repeat</keyword>
<comment type="cofactor">
    <cofactor evidence="11">
        <name>Zn(2+)</name>
        <dbReference type="ChEBI" id="CHEBI:29105"/>
    </cofactor>
    <text evidence="11">Binds 2 Zn(2+) ions per monomer.</text>
</comment>
<dbReference type="InterPro" id="IPR001623">
    <property type="entry name" value="DnaJ_domain"/>
</dbReference>
<dbReference type="GO" id="GO:0005737">
    <property type="term" value="C:cytoplasm"/>
    <property type="evidence" value="ECO:0007669"/>
    <property type="project" value="UniProtKB-SubCell"/>
</dbReference>
<evidence type="ECO:0000256" key="10">
    <source>
        <dbReference type="ARBA" id="ARBA00067609"/>
    </source>
</evidence>
<evidence type="ECO:0000259" key="14">
    <source>
        <dbReference type="PROSITE" id="PS51188"/>
    </source>
</evidence>
<feature type="zinc finger region" description="CR-type" evidence="12">
    <location>
        <begin position="156"/>
        <end position="234"/>
    </location>
</feature>
<comment type="function">
    <text evidence="11">Participates actively in the response to hyperosmotic and heat shock by preventing the aggregation of stress-denatured proteins and by disaggregating proteins, also in an autonomous, DnaK-independent fashion. Unfolded proteins bind initially to DnaJ; upon interaction with the DnaJ-bound protein, DnaK hydrolyzes its bound ATP, resulting in the formation of a stable complex. GrpE releases ADP from DnaK; ATP binding to DnaK triggers the release of the substrate protein, thus completing the reaction cycle. Several rounds of ATP-dependent interactions between DnaJ, DnaK and GrpE are required for fully efficient folding. Also involved, together with DnaK and GrpE, in the DNA replication of plasmids through activation of initiation proteins.</text>
</comment>
<dbReference type="Pfam" id="PF01556">
    <property type="entry name" value="DnaJ_C"/>
    <property type="match status" value="1"/>
</dbReference>
<gene>
    <name evidence="11" type="primary">dnaJ</name>
    <name evidence="15" type="ORF">CLV43_12022</name>
</gene>
<dbReference type="GO" id="GO:0006260">
    <property type="term" value="P:DNA replication"/>
    <property type="evidence" value="ECO:0007669"/>
    <property type="project" value="UniProtKB-KW"/>
</dbReference>
<dbReference type="SUPFAM" id="SSF46565">
    <property type="entry name" value="Chaperone J-domain"/>
    <property type="match status" value="1"/>
</dbReference>
<dbReference type="FunFam" id="2.10.230.10:FF:000002">
    <property type="entry name" value="Molecular chaperone DnaJ"/>
    <property type="match status" value="1"/>
</dbReference>
<comment type="similarity">
    <text evidence="9 11">Belongs to the DnaJ family.</text>
</comment>
<feature type="repeat" description="CXXCXGXG motif" evidence="11">
    <location>
        <begin position="169"/>
        <end position="176"/>
    </location>
</feature>
<feature type="binding site" evidence="11">
    <location>
        <position position="225"/>
    </location>
    <ligand>
        <name>Zn(2+)</name>
        <dbReference type="ChEBI" id="CHEBI:29105"/>
        <label>1</label>
    </ligand>
</feature>
<dbReference type="InterPro" id="IPR012724">
    <property type="entry name" value="DnaJ"/>
</dbReference>
<keyword evidence="16" id="KW-1185">Reference proteome</keyword>
<evidence type="ECO:0000256" key="12">
    <source>
        <dbReference type="PROSITE-ProRule" id="PRU00546"/>
    </source>
</evidence>
<evidence type="ECO:0000256" key="11">
    <source>
        <dbReference type="HAMAP-Rule" id="MF_01152"/>
    </source>
</evidence>
<feature type="binding site" evidence="11">
    <location>
        <position position="189"/>
    </location>
    <ligand>
        <name>Zn(2+)</name>
        <dbReference type="ChEBI" id="CHEBI:29105"/>
        <label>2</label>
    </ligand>
</feature>
<evidence type="ECO:0000256" key="6">
    <source>
        <dbReference type="ARBA" id="ARBA00022833"/>
    </source>
</evidence>
<evidence type="ECO:0000313" key="16">
    <source>
        <dbReference type="Proteomes" id="UP000239494"/>
    </source>
</evidence>
<name>A0A2T0SGW3_9PSEU</name>
<dbReference type="Gene3D" id="2.60.260.20">
    <property type="entry name" value="Urease metallochaperone UreE, N-terminal domain"/>
    <property type="match status" value="2"/>
</dbReference>
<dbReference type="GO" id="GO:0042026">
    <property type="term" value="P:protein refolding"/>
    <property type="evidence" value="ECO:0007669"/>
    <property type="project" value="TreeGrafter"/>
</dbReference>
<accession>A0A2T0SGW3</accession>
<dbReference type="GO" id="GO:0031072">
    <property type="term" value="F:heat shock protein binding"/>
    <property type="evidence" value="ECO:0007669"/>
    <property type="project" value="InterPro"/>
</dbReference>
<feature type="binding site" evidence="11">
    <location>
        <position position="172"/>
    </location>
    <ligand>
        <name>Zn(2+)</name>
        <dbReference type="ChEBI" id="CHEBI:29105"/>
        <label>1</label>
    </ligand>
</feature>
<keyword evidence="2 11" id="KW-0235">DNA replication</keyword>
<dbReference type="GO" id="GO:0009408">
    <property type="term" value="P:response to heat"/>
    <property type="evidence" value="ECO:0007669"/>
    <property type="project" value="InterPro"/>
</dbReference>
<keyword evidence="8 11" id="KW-0143">Chaperone</keyword>
<dbReference type="PANTHER" id="PTHR43096:SF54">
    <property type="entry name" value="CHAPERONE PROTEIN DNAJ 1"/>
    <property type="match status" value="1"/>
</dbReference>
<feature type="domain" description="CR-type" evidence="14">
    <location>
        <begin position="156"/>
        <end position="234"/>
    </location>
</feature>
<feature type="domain" description="J" evidence="13">
    <location>
        <begin position="10"/>
        <end position="75"/>
    </location>
</feature>
<evidence type="ECO:0000259" key="13">
    <source>
        <dbReference type="PROSITE" id="PS50076"/>
    </source>
</evidence>
<dbReference type="RefSeq" id="WP_106196022.1">
    <property type="nucleotide sequence ID" value="NZ_PVTF01000020.1"/>
</dbReference>
<feature type="repeat" description="CXXCXGXG motif" evidence="11">
    <location>
        <begin position="186"/>
        <end position="193"/>
    </location>
</feature>
<keyword evidence="5 11" id="KW-0863">Zinc-finger</keyword>
<dbReference type="NCBIfam" id="TIGR02349">
    <property type="entry name" value="DnaJ_bact"/>
    <property type="match status" value="1"/>
</dbReference>
<dbReference type="PANTHER" id="PTHR43096">
    <property type="entry name" value="DNAJ HOMOLOG 1, MITOCHONDRIAL-RELATED"/>
    <property type="match status" value="1"/>
</dbReference>
<dbReference type="InterPro" id="IPR002939">
    <property type="entry name" value="DnaJ_C"/>
</dbReference>
<evidence type="ECO:0000256" key="4">
    <source>
        <dbReference type="ARBA" id="ARBA00022737"/>
    </source>
</evidence>
<dbReference type="GO" id="GO:0051082">
    <property type="term" value="F:unfolded protein binding"/>
    <property type="evidence" value="ECO:0007669"/>
    <property type="project" value="UniProtKB-UniRule"/>
</dbReference>
<dbReference type="PRINTS" id="PR00625">
    <property type="entry name" value="JDOMAIN"/>
</dbReference>
<dbReference type="InterPro" id="IPR036410">
    <property type="entry name" value="HSP_DnaJ_Cys-rich_dom_sf"/>
</dbReference>
<feature type="binding site" evidence="11">
    <location>
        <position position="208"/>
    </location>
    <ligand>
        <name>Zn(2+)</name>
        <dbReference type="ChEBI" id="CHEBI:29105"/>
        <label>2</label>
    </ligand>
</feature>
<evidence type="ECO:0000256" key="3">
    <source>
        <dbReference type="ARBA" id="ARBA00022723"/>
    </source>
</evidence>
<dbReference type="CDD" id="cd10719">
    <property type="entry name" value="DnaJ_zf"/>
    <property type="match status" value="1"/>
</dbReference>
<dbReference type="NCBIfam" id="NF010872">
    <property type="entry name" value="PRK14279.1"/>
    <property type="match status" value="1"/>
</dbReference>
<dbReference type="OrthoDB" id="9779889at2"/>
<keyword evidence="7 11" id="KW-0346">Stress response</keyword>
<dbReference type="InterPro" id="IPR036869">
    <property type="entry name" value="J_dom_sf"/>
</dbReference>
<dbReference type="SUPFAM" id="SSF57938">
    <property type="entry name" value="DnaJ/Hsp40 cysteine-rich domain"/>
    <property type="match status" value="1"/>
</dbReference>
<keyword evidence="3 11" id="KW-0479">Metal-binding</keyword>
<dbReference type="AlphaFoldDB" id="A0A2T0SGW3"/>
<evidence type="ECO:0000256" key="1">
    <source>
        <dbReference type="ARBA" id="ARBA00022490"/>
    </source>
</evidence>
<dbReference type="InterPro" id="IPR001305">
    <property type="entry name" value="HSP_DnaJ_Cys-rich_dom"/>
</dbReference>
<dbReference type="Pfam" id="PF00226">
    <property type="entry name" value="DnaJ"/>
    <property type="match status" value="1"/>
</dbReference>